<evidence type="ECO:0000259" key="10">
    <source>
        <dbReference type="SMART" id="SM00382"/>
    </source>
</evidence>
<dbReference type="KEGG" id="cvr:CHLNCDRAFT_51158"/>
<keyword evidence="12" id="KW-1185">Reference proteome</keyword>
<dbReference type="SUPFAM" id="SSF90123">
    <property type="entry name" value="ABC transporter transmembrane region"/>
    <property type="match status" value="1"/>
</dbReference>
<dbReference type="GO" id="GO:0009235">
    <property type="term" value="P:cobalamin metabolic process"/>
    <property type="evidence" value="ECO:0007669"/>
    <property type="project" value="InterPro"/>
</dbReference>
<evidence type="ECO:0000256" key="4">
    <source>
        <dbReference type="ARBA" id="ARBA00022741"/>
    </source>
</evidence>
<evidence type="ECO:0000256" key="5">
    <source>
        <dbReference type="ARBA" id="ARBA00022840"/>
    </source>
</evidence>
<dbReference type="SMART" id="SM00382">
    <property type="entry name" value="AAA"/>
    <property type="match status" value="1"/>
</dbReference>
<evidence type="ECO:0000256" key="9">
    <source>
        <dbReference type="SAM" id="Phobius"/>
    </source>
</evidence>
<dbReference type="GO" id="GO:0006635">
    <property type="term" value="P:fatty acid beta-oxidation"/>
    <property type="evidence" value="ECO:0007669"/>
    <property type="project" value="TreeGrafter"/>
</dbReference>
<protein>
    <recommendedName>
        <fullName evidence="10">AAA+ ATPase domain-containing protein</fullName>
    </recommendedName>
</protein>
<dbReference type="SUPFAM" id="SSF52540">
    <property type="entry name" value="P-loop containing nucleoside triphosphate hydrolases"/>
    <property type="match status" value="1"/>
</dbReference>
<feature type="region of interest" description="Disordered" evidence="8">
    <location>
        <begin position="16"/>
        <end position="38"/>
    </location>
</feature>
<feature type="region of interest" description="Disordered" evidence="8">
    <location>
        <begin position="163"/>
        <end position="213"/>
    </location>
</feature>
<dbReference type="AlphaFoldDB" id="E1Z9V9"/>
<feature type="compositionally biased region" description="Low complexity" evidence="8">
    <location>
        <begin position="163"/>
        <end position="181"/>
    </location>
</feature>
<dbReference type="eggNOG" id="KOG0064">
    <property type="taxonomic scope" value="Eukaryota"/>
</dbReference>
<dbReference type="GO" id="GO:0015910">
    <property type="term" value="P:long-chain fatty acid import into peroxisome"/>
    <property type="evidence" value="ECO:0007669"/>
    <property type="project" value="TreeGrafter"/>
</dbReference>
<dbReference type="PANTHER" id="PTHR11384:SF59">
    <property type="entry name" value="LYSOSOMAL COBALAMIN TRANSPORTER ABCD4"/>
    <property type="match status" value="1"/>
</dbReference>
<feature type="transmembrane region" description="Helical" evidence="9">
    <location>
        <begin position="242"/>
        <end position="268"/>
    </location>
</feature>
<feature type="domain" description="AAA+ ATPase" evidence="10">
    <location>
        <begin position="703"/>
        <end position="903"/>
    </location>
</feature>
<dbReference type="GO" id="GO:0005324">
    <property type="term" value="F:long-chain fatty acid transmembrane transporter activity"/>
    <property type="evidence" value="ECO:0007669"/>
    <property type="project" value="TreeGrafter"/>
</dbReference>
<dbReference type="GO" id="GO:0005524">
    <property type="term" value="F:ATP binding"/>
    <property type="evidence" value="ECO:0007669"/>
    <property type="project" value="UniProtKB-KW"/>
</dbReference>
<dbReference type="RefSeq" id="XP_005849693.1">
    <property type="nucleotide sequence ID" value="XM_005849631.1"/>
</dbReference>
<dbReference type="GO" id="GO:0005778">
    <property type="term" value="C:peroxisomal membrane"/>
    <property type="evidence" value="ECO:0007669"/>
    <property type="project" value="TreeGrafter"/>
</dbReference>
<evidence type="ECO:0000256" key="8">
    <source>
        <dbReference type="SAM" id="MobiDB-lite"/>
    </source>
</evidence>
<evidence type="ECO:0000313" key="11">
    <source>
        <dbReference type="EMBL" id="EFN57591.1"/>
    </source>
</evidence>
<reference evidence="11 12" key="1">
    <citation type="journal article" date="2010" name="Plant Cell">
        <title>The Chlorella variabilis NC64A genome reveals adaptation to photosymbiosis, coevolution with viruses, and cryptic sex.</title>
        <authorList>
            <person name="Blanc G."/>
            <person name="Duncan G."/>
            <person name="Agarkova I."/>
            <person name="Borodovsky M."/>
            <person name="Gurnon J."/>
            <person name="Kuo A."/>
            <person name="Lindquist E."/>
            <person name="Lucas S."/>
            <person name="Pangilinan J."/>
            <person name="Polle J."/>
            <person name="Salamov A."/>
            <person name="Terry A."/>
            <person name="Yamada T."/>
            <person name="Dunigan D.D."/>
            <person name="Grigoriev I.V."/>
            <person name="Claverie J.M."/>
            <person name="Van Etten J.L."/>
        </authorList>
    </citation>
    <scope>NUCLEOTIDE SEQUENCE [LARGE SCALE GENOMIC DNA]</scope>
    <source>
        <strain evidence="11 12">NC64A</strain>
    </source>
</reference>
<feature type="region of interest" description="Disordered" evidence="8">
    <location>
        <begin position="738"/>
        <end position="772"/>
    </location>
</feature>
<dbReference type="InterPro" id="IPR017871">
    <property type="entry name" value="ABC_transporter-like_CS"/>
</dbReference>
<dbReference type="Pfam" id="PF10229">
    <property type="entry name" value="MMADHC"/>
    <property type="match status" value="1"/>
</dbReference>
<dbReference type="InterPro" id="IPR003439">
    <property type="entry name" value="ABC_transporter-like_ATP-bd"/>
</dbReference>
<dbReference type="InterPro" id="IPR011527">
    <property type="entry name" value="ABC1_TM_dom"/>
</dbReference>
<dbReference type="PROSITE" id="PS00211">
    <property type="entry name" value="ABC_TRANSPORTER_1"/>
    <property type="match status" value="1"/>
</dbReference>
<dbReference type="GO" id="GO:0016887">
    <property type="term" value="F:ATP hydrolysis activity"/>
    <property type="evidence" value="ECO:0007669"/>
    <property type="project" value="InterPro"/>
</dbReference>
<evidence type="ECO:0000256" key="7">
    <source>
        <dbReference type="ARBA" id="ARBA00023136"/>
    </source>
</evidence>
<feature type="transmembrane region" description="Helical" evidence="9">
    <location>
        <begin position="65"/>
        <end position="87"/>
    </location>
</feature>
<dbReference type="eggNOG" id="KOG0060">
    <property type="taxonomic scope" value="Eukaryota"/>
</dbReference>
<dbReference type="InterPro" id="IPR050835">
    <property type="entry name" value="ABC_transporter_sub-D"/>
</dbReference>
<feature type="transmembrane region" description="Helical" evidence="9">
    <location>
        <begin position="107"/>
        <end position="131"/>
    </location>
</feature>
<proteinExistence type="inferred from homology"/>
<dbReference type="GeneID" id="17356802"/>
<keyword evidence="4" id="KW-0547">Nucleotide-binding</keyword>
<accession>E1Z9V9</accession>
<keyword evidence="7 9" id="KW-0472">Membrane</keyword>
<dbReference type="STRING" id="554065.E1Z9V9"/>
<dbReference type="Proteomes" id="UP000008141">
    <property type="component" value="Unassembled WGS sequence"/>
</dbReference>
<dbReference type="Pfam" id="PF06472">
    <property type="entry name" value="ABC_membrane_2"/>
    <property type="match status" value="2"/>
</dbReference>
<sequence>MTRAIDAAATEPLLPARLSSGRGGSSGGGGGGGTTARRGEVQVKPAPATSNLHFLRRFRALLRLLRPYPALILSLLAVAEAVVVAEVGKVAGSFYLIVVDGQPSKFAAAMLHAAALYAASTALYAAATWVTENLALHWRQRLTAHLHHCYCHHQHAYYRLQQGQAQQAAPGQEPHPAQQPAWGQEAHQDGHQQQDAGNKQRQSGQGQQQVDNPDQRIASDAGELCECLSAVARVAAAAPFKLLYYSWLTGGYLGWRGLAAVYAFFWLAAVVQRLAVSPVARLVFAQERREGDLRYAHVRLRQYAAEVAQYRAAHAERRHLDATLAAALSNQASGGGRLLVSWRAALAGATRAVDYAGAMLNYCVVGAAVFAGMLSKLGGLTARVGQLLEALPGGAKGVGGGSGELDGGGVHDVHDVHAVRLSMDGGAHELRPSRFATLLQPPRLYRHVPACPGSTRACLASGDVPPAALLAAVCLGGSVVLEASTHRLGPDLQREARAIFPDAPATGQLLACITFQHAAGGASLAPDSSSATLERAAAEMDRLLDAFLRWEAGVSAALAAAGRWCDAVDPRSGTALHGRRGARWSEVAAAHALLGYERRDAGICPVVLHPRHGSSAYPATLFTDAPPAELERALAAVSDQPAQLAAWAAAGGGPTADAGGGQAWAAADGGSTVAAPLLSLHGVAVRTPAGALAAAGLSLELLPGQHLLIAGPNGCGKSTLVKALCGLHPLEGGSVLVAGRAPPVSPGGGTASPGASSDDDDDSAAQGGAGRGQGVMFVPQRPLAAPGGALWQQICYPADGGDRSGGGGGGGGGGCEGQAAADEELLVLLQRVGLQYLLDRVGDSFQAAADWAAMLSPGELQRLAVARVLHRRPALAVLDELTSAVSEEAAARLYGQLHAEGITCVR</sequence>
<dbReference type="GO" id="GO:0007031">
    <property type="term" value="P:peroxisome organization"/>
    <property type="evidence" value="ECO:0007669"/>
    <property type="project" value="TreeGrafter"/>
</dbReference>
<organism evidence="12">
    <name type="scientific">Chlorella variabilis</name>
    <name type="common">Green alga</name>
    <dbReference type="NCBI Taxonomy" id="554065"/>
    <lineage>
        <taxon>Eukaryota</taxon>
        <taxon>Viridiplantae</taxon>
        <taxon>Chlorophyta</taxon>
        <taxon>core chlorophytes</taxon>
        <taxon>Trebouxiophyceae</taxon>
        <taxon>Chlorellales</taxon>
        <taxon>Chlorellaceae</taxon>
        <taxon>Chlorella clade</taxon>
        <taxon>Chlorella</taxon>
    </lineage>
</organism>
<evidence type="ECO:0000256" key="2">
    <source>
        <dbReference type="ARBA" id="ARBA00022448"/>
    </source>
</evidence>
<dbReference type="GO" id="GO:0140359">
    <property type="term" value="F:ABC-type transporter activity"/>
    <property type="evidence" value="ECO:0007669"/>
    <property type="project" value="InterPro"/>
</dbReference>
<name>E1Z9V9_CHLVA</name>
<dbReference type="Gene3D" id="1.20.1560.10">
    <property type="entry name" value="ABC transporter type 1, transmembrane domain"/>
    <property type="match status" value="1"/>
</dbReference>
<feature type="compositionally biased region" description="Low complexity" evidence="8">
    <location>
        <begin position="200"/>
        <end position="209"/>
    </location>
</feature>
<dbReference type="InterPro" id="IPR003593">
    <property type="entry name" value="AAA+_ATPase"/>
</dbReference>
<dbReference type="InterPro" id="IPR036640">
    <property type="entry name" value="ABC1_TM_sf"/>
</dbReference>
<dbReference type="InterPro" id="IPR027417">
    <property type="entry name" value="P-loop_NTPase"/>
</dbReference>
<dbReference type="PANTHER" id="PTHR11384">
    <property type="entry name" value="ATP-BINDING CASSETTE, SUB-FAMILY D MEMBER"/>
    <property type="match status" value="1"/>
</dbReference>
<dbReference type="InterPro" id="IPR019362">
    <property type="entry name" value="MMADHC"/>
</dbReference>
<evidence type="ECO:0000313" key="12">
    <source>
        <dbReference type="Proteomes" id="UP000008141"/>
    </source>
</evidence>
<keyword evidence="2" id="KW-0813">Transport</keyword>
<dbReference type="Gene3D" id="3.40.50.300">
    <property type="entry name" value="P-loop containing nucleotide triphosphate hydrolases"/>
    <property type="match status" value="1"/>
</dbReference>
<evidence type="ECO:0000256" key="1">
    <source>
        <dbReference type="ARBA" id="ARBA00008575"/>
    </source>
</evidence>
<dbReference type="GO" id="GO:0042760">
    <property type="term" value="P:very long-chain fatty acid catabolic process"/>
    <property type="evidence" value="ECO:0007669"/>
    <property type="project" value="TreeGrafter"/>
</dbReference>
<keyword evidence="3 9" id="KW-0812">Transmembrane</keyword>
<gene>
    <name evidence="11" type="ORF">CHLNCDRAFT_51158</name>
</gene>
<dbReference type="InParanoid" id="E1Z9V9"/>
<dbReference type="OrthoDB" id="510221at2759"/>
<feature type="compositionally biased region" description="Gly residues" evidence="8">
    <location>
        <begin position="21"/>
        <end position="34"/>
    </location>
</feature>
<comment type="similarity">
    <text evidence="1">Belongs to the ABC transporter superfamily. ABCD family. Peroxisomal fatty acyl CoA transporter (TC 3.A.1.203) subfamily.</text>
</comment>
<evidence type="ECO:0000256" key="6">
    <source>
        <dbReference type="ARBA" id="ARBA00022989"/>
    </source>
</evidence>
<dbReference type="Pfam" id="PF00005">
    <property type="entry name" value="ABC_tran"/>
    <property type="match status" value="1"/>
</dbReference>
<dbReference type="EMBL" id="GL433839">
    <property type="protein sequence ID" value="EFN57591.1"/>
    <property type="molecule type" value="Genomic_DNA"/>
</dbReference>
<keyword evidence="5" id="KW-0067">ATP-binding</keyword>
<keyword evidence="6 9" id="KW-1133">Transmembrane helix</keyword>
<evidence type="ECO:0000256" key="3">
    <source>
        <dbReference type="ARBA" id="ARBA00022692"/>
    </source>
</evidence>